<evidence type="ECO:0000256" key="3">
    <source>
        <dbReference type="ARBA" id="ARBA00022801"/>
    </source>
</evidence>
<keyword evidence="8" id="KW-1185">Reference proteome</keyword>
<dbReference type="Gene3D" id="3.40.395.10">
    <property type="entry name" value="Adenoviral Proteinase, Chain A"/>
    <property type="match status" value="1"/>
</dbReference>
<dbReference type="GO" id="GO:0000338">
    <property type="term" value="P:protein deneddylation"/>
    <property type="evidence" value="ECO:0007669"/>
    <property type="project" value="TreeGrafter"/>
</dbReference>
<organism evidence="7 8">
    <name type="scientific">Hondaea fermentalgiana</name>
    <dbReference type="NCBI Taxonomy" id="2315210"/>
    <lineage>
        <taxon>Eukaryota</taxon>
        <taxon>Sar</taxon>
        <taxon>Stramenopiles</taxon>
        <taxon>Bigyra</taxon>
        <taxon>Labyrinthulomycetes</taxon>
        <taxon>Thraustochytrida</taxon>
        <taxon>Thraustochytriidae</taxon>
        <taxon>Hondaea</taxon>
    </lineage>
</organism>
<evidence type="ECO:0000256" key="4">
    <source>
        <dbReference type="ARBA" id="ARBA00022807"/>
    </source>
</evidence>
<evidence type="ECO:0000259" key="6">
    <source>
        <dbReference type="PROSITE" id="PS50600"/>
    </source>
</evidence>
<dbReference type="SUPFAM" id="SSF54001">
    <property type="entry name" value="Cysteine proteinases"/>
    <property type="match status" value="1"/>
</dbReference>
<evidence type="ECO:0000256" key="1">
    <source>
        <dbReference type="ARBA" id="ARBA00005234"/>
    </source>
</evidence>
<evidence type="ECO:0000313" key="7">
    <source>
        <dbReference type="EMBL" id="GBG27819.1"/>
    </source>
</evidence>
<dbReference type="GO" id="GO:0006508">
    <property type="term" value="P:proteolysis"/>
    <property type="evidence" value="ECO:0007669"/>
    <property type="project" value="UniProtKB-KW"/>
</dbReference>
<keyword evidence="4" id="KW-0788">Thiol protease</keyword>
<dbReference type="InterPro" id="IPR044613">
    <property type="entry name" value="Nep1/2-like"/>
</dbReference>
<dbReference type="PROSITE" id="PS50600">
    <property type="entry name" value="ULP_PROTEASE"/>
    <property type="match status" value="1"/>
</dbReference>
<dbReference type="GO" id="GO:0019784">
    <property type="term" value="F:deNEDDylase activity"/>
    <property type="evidence" value="ECO:0007669"/>
    <property type="project" value="InterPro"/>
</dbReference>
<dbReference type="Pfam" id="PF02902">
    <property type="entry name" value="Peptidase_C48"/>
    <property type="match status" value="1"/>
</dbReference>
<dbReference type="InterPro" id="IPR038765">
    <property type="entry name" value="Papain-like_cys_pep_sf"/>
</dbReference>
<dbReference type="EMBL" id="BEYU01000036">
    <property type="protein sequence ID" value="GBG27819.1"/>
    <property type="molecule type" value="Genomic_DNA"/>
</dbReference>
<dbReference type="Proteomes" id="UP000241890">
    <property type="component" value="Unassembled WGS sequence"/>
</dbReference>
<dbReference type="OrthoDB" id="5065855at2759"/>
<feature type="region of interest" description="Disordered" evidence="5">
    <location>
        <begin position="230"/>
        <end position="250"/>
    </location>
</feature>
<keyword evidence="3" id="KW-0378">Hydrolase</keyword>
<evidence type="ECO:0000313" key="8">
    <source>
        <dbReference type="Proteomes" id="UP000241890"/>
    </source>
</evidence>
<dbReference type="PANTHER" id="PTHR46468:SF1">
    <property type="entry name" value="SENTRIN-SPECIFIC PROTEASE 8"/>
    <property type="match status" value="1"/>
</dbReference>
<dbReference type="InterPro" id="IPR003653">
    <property type="entry name" value="Peptidase_C48_C"/>
</dbReference>
<dbReference type="PANTHER" id="PTHR46468">
    <property type="entry name" value="SENTRIN-SPECIFIC PROTEASE 8"/>
    <property type="match status" value="1"/>
</dbReference>
<dbReference type="GO" id="GO:0008234">
    <property type="term" value="F:cysteine-type peptidase activity"/>
    <property type="evidence" value="ECO:0007669"/>
    <property type="project" value="UniProtKB-KW"/>
</dbReference>
<proteinExistence type="inferred from homology"/>
<reference evidence="7 8" key="1">
    <citation type="submission" date="2017-12" db="EMBL/GenBank/DDBJ databases">
        <title>Sequencing, de novo assembly and annotation of complete genome of a new Thraustochytrid species, strain FCC1311.</title>
        <authorList>
            <person name="Sedici K."/>
            <person name="Godart F."/>
            <person name="Aiese Cigliano R."/>
            <person name="Sanseverino W."/>
            <person name="Barakat M."/>
            <person name="Ortet P."/>
            <person name="Marechal E."/>
            <person name="Cagnac O."/>
            <person name="Amato A."/>
        </authorList>
    </citation>
    <scope>NUCLEOTIDE SEQUENCE [LARGE SCALE GENOMIC DNA]</scope>
</reference>
<comment type="caution">
    <text evidence="7">The sequence shown here is derived from an EMBL/GenBank/DDBJ whole genome shotgun (WGS) entry which is preliminary data.</text>
</comment>
<keyword evidence="2 7" id="KW-0645">Protease</keyword>
<dbReference type="AlphaFoldDB" id="A0A2R5GBV6"/>
<accession>A0A2R5GBV6</accession>
<feature type="compositionally biased region" description="Basic and acidic residues" evidence="5">
    <location>
        <begin position="233"/>
        <end position="250"/>
    </location>
</feature>
<evidence type="ECO:0000256" key="5">
    <source>
        <dbReference type="SAM" id="MobiDB-lite"/>
    </source>
</evidence>
<feature type="domain" description="Ubiquitin-like protease family profile" evidence="6">
    <location>
        <begin position="31"/>
        <end position="202"/>
    </location>
</feature>
<name>A0A2R5GBV6_9STRA</name>
<protein>
    <submittedName>
        <fullName evidence="7">Sentrin-specific protease</fullName>
    </submittedName>
</protein>
<gene>
    <name evidence="7" type="ORF">FCC1311_040422</name>
</gene>
<evidence type="ECO:0000256" key="2">
    <source>
        <dbReference type="ARBA" id="ARBA00022670"/>
    </source>
</evidence>
<dbReference type="InParanoid" id="A0A2R5GBV6"/>
<comment type="similarity">
    <text evidence="1">Belongs to the peptidase C48 family.</text>
</comment>
<sequence>MASDADAETTTTTASSSADGTPEVLVTLGDAMLYSKDLKLLESSGWLNDHCVLFWQQYLELEKFPHAKEKGAFMLQPAAAFSMQFLDKEDLLVDTPDNVFGKLAKASLVLVPVVNDADAENGGGSHWTLVVAHRGEGYFHFDSSLCSAGGMIPEAAKATCAKLASLFPDASIDPANIKTVPCPQQDNGHDCGVFVCGFAEAILDAFMASKNSSSGEDDFSVQKLVPHLPSDMNVKREEMQSVAENRRQSA</sequence>